<dbReference type="PANTHER" id="PTHR48006:SF102">
    <property type="entry name" value="LEUCINE-RICH REPEAT-CONTAINING PROTEIN DDB_G0281931-RELATED"/>
    <property type="match status" value="1"/>
</dbReference>
<dbReference type="InterPro" id="IPR051824">
    <property type="entry name" value="LRR_Rcpt-Like_S/T_Kinase"/>
</dbReference>
<keyword evidence="3" id="KW-0723">Serine/threonine-protein kinase</keyword>
<dbReference type="EMBL" id="KI630195">
    <property type="protein sequence ID" value="EYU45241.1"/>
    <property type="molecule type" value="Genomic_DNA"/>
</dbReference>
<evidence type="ECO:0000256" key="6">
    <source>
        <dbReference type="ARBA" id="ARBA00022777"/>
    </source>
</evidence>
<accession>A0A022RZ12</accession>
<comment type="subcellular location">
    <subcellularLocation>
        <location evidence="1">Membrane</location>
        <topology evidence="1">Single-pass type I membrane protein</topology>
    </subcellularLocation>
</comment>
<dbReference type="PROSITE" id="PS00108">
    <property type="entry name" value="PROTEIN_KINASE_ST"/>
    <property type="match status" value="1"/>
</dbReference>
<dbReference type="eggNOG" id="KOG1187">
    <property type="taxonomic scope" value="Eukaryota"/>
</dbReference>
<evidence type="ECO:0000256" key="7">
    <source>
        <dbReference type="ARBA" id="ARBA00022840"/>
    </source>
</evidence>
<dbReference type="InterPro" id="IPR011009">
    <property type="entry name" value="Kinase-like_dom_sf"/>
</dbReference>
<dbReference type="InterPro" id="IPR008271">
    <property type="entry name" value="Ser/Thr_kinase_AS"/>
</dbReference>
<dbReference type="Pfam" id="PF07714">
    <property type="entry name" value="PK_Tyr_Ser-Thr"/>
    <property type="match status" value="1"/>
</dbReference>
<dbReference type="GO" id="GO:0016020">
    <property type="term" value="C:membrane"/>
    <property type="evidence" value="ECO:0007669"/>
    <property type="project" value="UniProtKB-SubCell"/>
</dbReference>
<dbReference type="InterPro" id="IPR001245">
    <property type="entry name" value="Ser-Thr/Tyr_kinase_cat_dom"/>
</dbReference>
<evidence type="ECO:0000256" key="8">
    <source>
        <dbReference type="ARBA" id="ARBA00047899"/>
    </source>
</evidence>
<dbReference type="Gene3D" id="1.10.510.10">
    <property type="entry name" value="Transferase(Phosphotransferase) domain 1"/>
    <property type="match status" value="1"/>
</dbReference>
<comment type="catalytic activity">
    <reaction evidence="8">
        <text>L-threonyl-[protein] + ATP = O-phospho-L-threonyl-[protein] + ADP + H(+)</text>
        <dbReference type="Rhea" id="RHEA:46608"/>
        <dbReference type="Rhea" id="RHEA-COMP:11060"/>
        <dbReference type="Rhea" id="RHEA-COMP:11605"/>
        <dbReference type="ChEBI" id="CHEBI:15378"/>
        <dbReference type="ChEBI" id="CHEBI:30013"/>
        <dbReference type="ChEBI" id="CHEBI:30616"/>
        <dbReference type="ChEBI" id="CHEBI:61977"/>
        <dbReference type="ChEBI" id="CHEBI:456216"/>
        <dbReference type="EC" id="2.7.11.1"/>
    </reaction>
</comment>
<keyword evidence="4" id="KW-0808">Transferase</keyword>
<gene>
    <name evidence="11" type="ORF">MIMGU_mgv1a018029mg</name>
</gene>
<evidence type="ECO:0000256" key="5">
    <source>
        <dbReference type="ARBA" id="ARBA00022741"/>
    </source>
</evidence>
<evidence type="ECO:0000259" key="10">
    <source>
        <dbReference type="PROSITE" id="PS50011"/>
    </source>
</evidence>
<sequence>MSSNLPLFNNLCSTVNCVRVRTFSLNELKIATDNFADKNTLFRDVFVKSYKGRLENGFMVVVKRFKQVKKNISPAEQQYFHAEVEMMRIVAAHPNLLGVIGGCLKQKEKLLVYPYMANGTVASFLRDRPESRPPLDWSVRKRIALGAARGLAYLHDGCERKIIHRDVKAANIYLNKDFDAIIGNFELAIHMDHGVTHVEEKSVPGAIRHIAPEYLSTLICSEKSDVYGYGMFLLELITGQRVVDLARIANDKDLMLIDWVKTHVKEKEWVRIVDPYIGGNSYYYIEEEVEQLIQIARLCTQDNPERRPNMSDIVRVMLPLGVGDGLLLAQRWEEFCNEEIMIRSDEQLDLILPDSPMQSDELSSPR</sequence>
<protein>
    <recommendedName>
        <fullName evidence="2">non-specific serine/threonine protein kinase</fullName>
        <ecNumber evidence="2">2.7.11.1</ecNumber>
    </recommendedName>
</protein>
<dbReference type="PANTHER" id="PTHR48006">
    <property type="entry name" value="LEUCINE-RICH REPEAT-CONTAINING PROTEIN DDB_G0281931-RELATED"/>
    <property type="match status" value="1"/>
</dbReference>
<evidence type="ECO:0000313" key="12">
    <source>
        <dbReference type="Proteomes" id="UP000030748"/>
    </source>
</evidence>
<dbReference type="Proteomes" id="UP000030748">
    <property type="component" value="Unassembled WGS sequence"/>
</dbReference>
<comment type="catalytic activity">
    <reaction evidence="9">
        <text>L-seryl-[protein] + ATP = O-phospho-L-seryl-[protein] + ADP + H(+)</text>
        <dbReference type="Rhea" id="RHEA:17989"/>
        <dbReference type="Rhea" id="RHEA-COMP:9863"/>
        <dbReference type="Rhea" id="RHEA-COMP:11604"/>
        <dbReference type="ChEBI" id="CHEBI:15378"/>
        <dbReference type="ChEBI" id="CHEBI:29999"/>
        <dbReference type="ChEBI" id="CHEBI:30616"/>
        <dbReference type="ChEBI" id="CHEBI:83421"/>
        <dbReference type="ChEBI" id="CHEBI:456216"/>
        <dbReference type="EC" id="2.7.11.1"/>
    </reaction>
</comment>
<name>A0A022RZ12_ERYGU</name>
<keyword evidence="5" id="KW-0547">Nucleotide-binding</keyword>
<evidence type="ECO:0000256" key="1">
    <source>
        <dbReference type="ARBA" id="ARBA00004479"/>
    </source>
</evidence>
<reference evidence="11 12" key="1">
    <citation type="journal article" date="2013" name="Proc. Natl. Acad. Sci. U.S.A.">
        <title>Fine-scale variation in meiotic recombination in Mimulus inferred from population shotgun sequencing.</title>
        <authorList>
            <person name="Hellsten U."/>
            <person name="Wright K.M."/>
            <person name="Jenkins J."/>
            <person name="Shu S."/>
            <person name="Yuan Y."/>
            <person name="Wessler S.R."/>
            <person name="Schmutz J."/>
            <person name="Willis J.H."/>
            <person name="Rokhsar D.S."/>
        </authorList>
    </citation>
    <scope>NUCLEOTIDE SEQUENCE [LARGE SCALE GENOMIC DNA]</scope>
    <source>
        <strain evidence="12">cv. DUN x IM62</strain>
    </source>
</reference>
<dbReference type="STRING" id="4155.A0A022RZ12"/>
<dbReference type="SUPFAM" id="SSF56112">
    <property type="entry name" value="Protein kinase-like (PK-like)"/>
    <property type="match status" value="1"/>
</dbReference>
<evidence type="ECO:0000256" key="2">
    <source>
        <dbReference type="ARBA" id="ARBA00012513"/>
    </source>
</evidence>
<organism evidence="11 12">
    <name type="scientific">Erythranthe guttata</name>
    <name type="common">Yellow monkey flower</name>
    <name type="synonym">Mimulus guttatus</name>
    <dbReference type="NCBI Taxonomy" id="4155"/>
    <lineage>
        <taxon>Eukaryota</taxon>
        <taxon>Viridiplantae</taxon>
        <taxon>Streptophyta</taxon>
        <taxon>Embryophyta</taxon>
        <taxon>Tracheophyta</taxon>
        <taxon>Spermatophyta</taxon>
        <taxon>Magnoliopsida</taxon>
        <taxon>eudicotyledons</taxon>
        <taxon>Gunneridae</taxon>
        <taxon>Pentapetalae</taxon>
        <taxon>asterids</taxon>
        <taxon>lamiids</taxon>
        <taxon>Lamiales</taxon>
        <taxon>Phrymaceae</taxon>
        <taxon>Erythranthe</taxon>
    </lineage>
</organism>
<evidence type="ECO:0000256" key="9">
    <source>
        <dbReference type="ARBA" id="ARBA00048679"/>
    </source>
</evidence>
<keyword evidence="12" id="KW-1185">Reference proteome</keyword>
<keyword evidence="6" id="KW-0418">Kinase</keyword>
<evidence type="ECO:0000256" key="3">
    <source>
        <dbReference type="ARBA" id="ARBA00022527"/>
    </source>
</evidence>
<dbReference type="EC" id="2.7.11.1" evidence="2"/>
<dbReference type="PROSITE" id="PS50011">
    <property type="entry name" value="PROTEIN_KINASE_DOM"/>
    <property type="match status" value="1"/>
</dbReference>
<dbReference type="InterPro" id="IPR000719">
    <property type="entry name" value="Prot_kinase_dom"/>
</dbReference>
<dbReference type="FunFam" id="1.10.510.10:FF:000016">
    <property type="entry name" value="Somatic embryogenesis receptor-like kinase 1"/>
    <property type="match status" value="1"/>
</dbReference>
<proteinExistence type="predicted"/>
<dbReference type="GO" id="GO:0005524">
    <property type="term" value="F:ATP binding"/>
    <property type="evidence" value="ECO:0007669"/>
    <property type="project" value="UniProtKB-KW"/>
</dbReference>
<dbReference type="AlphaFoldDB" id="A0A022RZ12"/>
<feature type="domain" description="Protein kinase" evidence="10">
    <location>
        <begin position="35"/>
        <end position="320"/>
    </location>
</feature>
<dbReference type="GO" id="GO:0004674">
    <property type="term" value="F:protein serine/threonine kinase activity"/>
    <property type="evidence" value="ECO:0007669"/>
    <property type="project" value="UniProtKB-KW"/>
</dbReference>
<evidence type="ECO:0000313" key="11">
    <source>
        <dbReference type="EMBL" id="EYU45241.1"/>
    </source>
</evidence>
<dbReference type="SMART" id="SM00220">
    <property type="entry name" value="S_TKc"/>
    <property type="match status" value="1"/>
</dbReference>
<dbReference type="Gene3D" id="3.30.200.20">
    <property type="entry name" value="Phosphorylase Kinase, domain 1"/>
    <property type="match status" value="1"/>
</dbReference>
<keyword evidence="7" id="KW-0067">ATP-binding</keyword>
<evidence type="ECO:0000256" key="4">
    <source>
        <dbReference type="ARBA" id="ARBA00022679"/>
    </source>
</evidence>